<dbReference type="InterPro" id="IPR020309">
    <property type="entry name" value="Smim-14"/>
</dbReference>
<dbReference type="PANTHER" id="PTHR31019:SF1">
    <property type="entry name" value="SMALL INTEGRAL MEMBRANE PROTEIN 14"/>
    <property type="match status" value="1"/>
</dbReference>
<dbReference type="EMBL" id="JAWZYT010000264">
    <property type="protein sequence ID" value="KAK4325713.1"/>
    <property type="molecule type" value="Genomic_DNA"/>
</dbReference>
<evidence type="ECO:0000313" key="4">
    <source>
        <dbReference type="EMBL" id="KAK4325713.1"/>
    </source>
</evidence>
<evidence type="ECO:0000256" key="1">
    <source>
        <dbReference type="ARBA" id="ARBA00017902"/>
    </source>
</evidence>
<evidence type="ECO:0000256" key="2">
    <source>
        <dbReference type="SAM" id="MobiDB-lite"/>
    </source>
</evidence>
<evidence type="ECO:0000313" key="5">
    <source>
        <dbReference type="Proteomes" id="UP001292094"/>
    </source>
</evidence>
<feature type="transmembrane region" description="Helical" evidence="3">
    <location>
        <begin position="86"/>
        <end position="104"/>
    </location>
</feature>
<name>A0AAE1UI61_9EUCA</name>
<dbReference type="PANTHER" id="PTHR31019">
    <property type="entry name" value="SMALL INTEGRAL MEMBRANE PROTEIN 14"/>
    <property type="match status" value="1"/>
</dbReference>
<dbReference type="GO" id="GO:0005783">
    <property type="term" value="C:endoplasmic reticulum"/>
    <property type="evidence" value="ECO:0007669"/>
    <property type="project" value="TreeGrafter"/>
</dbReference>
<dbReference type="Pfam" id="PF11027">
    <property type="entry name" value="DUF2615"/>
    <property type="match status" value="1"/>
</dbReference>
<keyword evidence="3" id="KW-0472">Membrane</keyword>
<reference evidence="4" key="1">
    <citation type="submission" date="2023-11" db="EMBL/GenBank/DDBJ databases">
        <title>Genome assemblies of two species of porcelain crab, Petrolisthes cinctipes and Petrolisthes manimaculis (Anomura: Porcellanidae).</title>
        <authorList>
            <person name="Angst P."/>
        </authorList>
    </citation>
    <scope>NUCLEOTIDE SEQUENCE</scope>
    <source>
        <strain evidence="4">PB745_02</strain>
        <tissue evidence="4">Gill</tissue>
    </source>
</reference>
<comment type="caution">
    <text evidence="4">The sequence shown here is derived from an EMBL/GenBank/DDBJ whole genome shotgun (WGS) entry which is preliminary data.</text>
</comment>
<evidence type="ECO:0000256" key="3">
    <source>
        <dbReference type="SAM" id="Phobius"/>
    </source>
</evidence>
<dbReference type="AlphaFoldDB" id="A0AAE1UI61"/>
<keyword evidence="3" id="KW-1133">Transmembrane helix</keyword>
<sequence length="134" mass="14457">MASVVVLEVVSLGLPPWLCSLGPLSYTIDNMADGGFDPCECIWSHDMAMRRLLSILRQSQSYCTDTECFNELPGPNGPPQDSGTDSMLLLGMLWMLLAVVLFFMRPASLRTNPDAKPANSNQDGGAPPSPPSVN</sequence>
<keyword evidence="5" id="KW-1185">Reference proteome</keyword>
<accession>A0AAE1UI61</accession>
<organism evidence="4 5">
    <name type="scientific">Petrolisthes manimaculis</name>
    <dbReference type="NCBI Taxonomy" id="1843537"/>
    <lineage>
        <taxon>Eukaryota</taxon>
        <taxon>Metazoa</taxon>
        <taxon>Ecdysozoa</taxon>
        <taxon>Arthropoda</taxon>
        <taxon>Crustacea</taxon>
        <taxon>Multicrustacea</taxon>
        <taxon>Malacostraca</taxon>
        <taxon>Eumalacostraca</taxon>
        <taxon>Eucarida</taxon>
        <taxon>Decapoda</taxon>
        <taxon>Pleocyemata</taxon>
        <taxon>Anomura</taxon>
        <taxon>Galatheoidea</taxon>
        <taxon>Porcellanidae</taxon>
        <taxon>Petrolisthes</taxon>
    </lineage>
</organism>
<dbReference type="Proteomes" id="UP001292094">
    <property type="component" value="Unassembled WGS sequence"/>
</dbReference>
<proteinExistence type="predicted"/>
<protein>
    <recommendedName>
        <fullName evidence="1">Small integral membrane protein 14</fullName>
    </recommendedName>
</protein>
<keyword evidence="3" id="KW-0812">Transmembrane</keyword>
<gene>
    <name evidence="4" type="ORF">Pmani_003656</name>
</gene>
<feature type="region of interest" description="Disordered" evidence="2">
    <location>
        <begin position="111"/>
        <end position="134"/>
    </location>
</feature>